<reference evidence="2" key="1">
    <citation type="submission" date="2015-02" db="EMBL/GenBank/DDBJ databases">
        <title>Characterization of two novel Thaumarchaeota isolated from the Northern Adriatic Sea.</title>
        <authorList>
            <person name="Bayer B."/>
            <person name="Vojvoda J."/>
            <person name="Offre P."/>
            <person name="Srivastava A."/>
            <person name="Elisabeth N."/>
            <person name="Garcia J.A.L."/>
            <person name="Schleper C."/>
            <person name="Herndl G.J."/>
        </authorList>
    </citation>
    <scope>NUCLEOTIDE SEQUENCE [LARGE SCALE GENOMIC DNA]</scope>
    <source>
        <strain evidence="2">D3C</strain>
    </source>
</reference>
<keyword evidence="2" id="KW-1185">Reference proteome</keyword>
<accession>A0A0C5BXN1</accession>
<sequence>MKTRLLIILGIIFTASLSMYAAIDYDNNNKTPREFSISNYRSFDRAQEQGMPYLSVKQLNNPKLTNDGSTIVILEVDMQSSKYSGSWAILEPVVNCQYASFKDEILGQAYMVEPCTIQNQHKNTIVKSEYVKPLQDKIYIKANYPILLPVEIDVPEEHLDKFQNVPFEVKIGFKMLDSNFEKLPKQIDMIEIYSEQ</sequence>
<evidence type="ECO:0000313" key="2">
    <source>
        <dbReference type="Proteomes" id="UP000032027"/>
    </source>
</evidence>
<gene>
    <name evidence="1" type="ORF">NPIRD3C_1836</name>
</gene>
<evidence type="ECO:0000313" key="1">
    <source>
        <dbReference type="EMBL" id="AJM93046.1"/>
    </source>
</evidence>
<dbReference type="EMBL" id="CP010868">
    <property type="protein sequence ID" value="AJM93046.1"/>
    <property type="molecule type" value="Genomic_DNA"/>
</dbReference>
<protein>
    <submittedName>
        <fullName evidence="1">Uncharacterized protein</fullName>
    </submittedName>
</protein>
<dbReference type="AlphaFoldDB" id="A0A0C5BXN1"/>
<dbReference type="HOGENOM" id="CLU_1387529_0_0_2"/>
<name>A0A0C5BXN1_9ARCH</name>
<dbReference type="GeneID" id="41600930"/>
<dbReference type="RefSeq" id="WP_148703777.1">
    <property type="nucleotide sequence ID" value="NZ_CP010868.1"/>
</dbReference>
<organism evidence="1 2">
    <name type="scientific">Nitrosopumilus piranensis</name>
    <dbReference type="NCBI Taxonomy" id="1582439"/>
    <lineage>
        <taxon>Archaea</taxon>
        <taxon>Nitrososphaerota</taxon>
        <taxon>Nitrososphaeria</taxon>
        <taxon>Nitrosopumilales</taxon>
        <taxon>Nitrosopumilaceae</taxon>
        <taxon>Nitrosopumilus</taxon>
    </lineage>
</organism>
<dbReference type="STRING" id="1582439.NPIRD3C_1836"/>
<proteinExistence type="predicted"/>
<reference evidence="1 2" key="2">
    <citation type="journal article" date="2016" name="ISME J.">
        <title>Physiological and genomic characterization of two novel marine thaumarchaeal strains indicates niche differentiation.</title>
        <authorList>
            <person name="Bayer B."/>
            <person name="Vojvoda J."/>
            <person name="Offre P."/>
            <person name="Alves R.J."/>
            <person name="Elisabeth N.H."/>
            <person name="Garcia J.A."/>
            <person name="Volland J.M."/>
            <person name="Srivastava A."/>
            <person name="Schleper C."/>
            <person name="Herndl G.J."/>
        </authorList>
    </citation>
    <scope>NUCLEOTIDE SEQUENCE [LARGE SCALE GENOMIC DNA]</scope>
    <source>
        <strain evidence="1 2">D3C</strain>
    </source>
</reference>
<dbReference type="Proteomes" id="UP000032027">
    <property type="component" value="Chromosome"/>
</dbReference>
<dbReference type="PATRIC" id="fig|1582439.9.peg.1891"/>
<dbReference type="KEGG" id="nid:NPIRD3C_1836"/>
<reference evidence="1 2" key="3">
    <citation type="journal article" date="2019" name="Int. J. Syst. Evol. Microbiol.">
        <title>Nitrosopumilus adriaticus sp. nov. and Nitrosopumilus piranensis sp. nov., two ammonia-oxidizing archaea from the Adriatic Sea and members of the class Nitrososphaeria.</title>
        <authorList>
            <person name="Bayer B."/>
            <person name="Vojvoda J."/>
            <person name="Reinthaler T."/>
            <person name="Reyes C."/>
            <person name="Pinto M."/>
            <person name="Herndl G.J."/>
        </authorList>
    </citation>
    <scope>NUCLEOTIDE SEQUENCE [LARGE SCALE GENOMIC DNA]</scope>
    <source>
        <strain evidence="1 2">D3C</strain>
    </source>
</reference>